<accession>A0A2W4ZCK2</accession>
<dbReference type="InterPro" id="IPR002514">
    <property type="entry name" value="Transposase_8"/>
</dbReference>
<reference evidence="2 3" key="1">
    <citation type="submission" date="2017-08" db="EMBL/GenBank/DDBJ databases">
        <title>Infants hospitalized years apart are colonized by the same room-sourced microbial strains.</title>
        <authorList>
            <person name="Brooks B."/>
            <person name="Olm M.R."/>
            <person name="Firek B.A."/>
            <person name="Baker R."/>
            <person name="Thomas B.C."/>
            <person name="Morowitz M.J."/>
            <person name="Banfield J.F."/>
        </authorList>
    </citation>
    <scope>NUCLEOTIDE SEQUENCE [LARGE SCALE GENOMIC DNA]</scope>
    <source>
        <strain evidence="2">S2_018_000_R3_110</strain>
    </source>
</reference>
<dbReference type="SUPFAM" id="SSF48295">
    <property type="entry name" value="TrpR-like"/>
    <property type="match status" value="1"/>
</dbReference>
<dbReference type="InterPro" id="IPR009057">
    <property type="entry name" value="Homeodomain-like_sf"/>
</dbReference>
<evidence type="ECO:0000259" key="1">
    <source>
        <dbReference type="PROSITE" id="PS50994"/>
    </source>
</evidence>
<dbReference type="Pfam" id="PF01527">
    <property type="entry name" value="HTH_Tnp_1"/>
    <property type="match status" value="1"/>
</dbReference>
<dbReference type="EMBL" id="QFNF01000012">
    <property type="protein sequence ID" value="PZO78322.1"/>
    <property type="molecule type" value="Genomic_DNA"/>
</dbReference>
<dbReference type="InterPro" id="IPR036397">
    <property type="entry name" value="RNaseH_sf"/>
</dbReference>
<dbReference type="SUPFAM" id="SSF53098">
    <property type="entry name" value="Ribonuclease H-like"/>
    <property type="match status" value="1"/>
</dbReference>
<dbReference type="SUPFAM" id="SSF46689">
    <property type="entry name" value="Homeodomain-like"/>
    <property type="match status" value="1"/>
</dbReference>
<dbReference type="GO" id="GO:0006313">
    <property type="term" value="P:DNA transposition"/>
    <property type="evidence" value="ECO:0007669"/>
    <property type="project" value="InterPro"/>
</dbReference>
<dbReference type="Pfam" id="PF13276">
    <property type="entry name" value="HTH_21"/>
    <property type="match status" value="1"/>
</dbReference>
<gene>
    <name evidence="2" type="ORF">DI632_06590</name>
</gene>
<comment type="caution">
    <text evidence="2">The sequence shown here is derived from an EMBL/GenBank/DDBJ whole genome shotgun (WGS) entry which is preliminary data.</text>
</comment>
<dbReference type="InterPro" id="IPR025948">
    <property type="entry name" value="HTH-like_dom"/>
</dbReference>
<dbReference type="Proteomes" id="UP000248614">
    <property type="component" value="Unassembled WGS sequence"/>
</dbReference>
<organism evidence="2 3">
    <name type="scientific">Sphingomonas hengshuiensis</name>
    <dbReference type="NCBI Taxonomy" id="1609977"/>
    <lineage>
        <taxon>Bacteria</taxon>
        <taxon>Pseudomonadati</taxon>
        <taxon>Pseudomonadota</taxon>
        <taxon>Alphaproteobacteria</taxon>
        <taxon>Sphingomonadales</taxon>
        <taxon>Sphingomonadaceae</taxon>
        <taxon>Sphingomonas</taxon>
    </lineage>
</organism>
<dbReference type="PROSITE" id="PS50994">
    <property type="entry name" value="INTEGRASE"/>
    <property type="match status" value="1"/>
</dbReference>
<dbReference type="GO" id="GO:0015074">
    <property type="term" value="P:DNA integration"/>
    <property type="evidence" value="ECO:0007669"/>
    <property type="project" value="InterPro"/>
</dbReference>
<name>A0A2W4ZCK2_9SPHN</name>
<dbReference type="InterPro" id="IPR010921">
    <property type="entry name" value="Trp_repressor/repl_initiator"/>
</dbReference>
<dbReference type="GO" id="GO:0004803">
    <property type="term" value="F:transposase activity"/>
    <property type="evidence" value="ECO:0007669"/>
    <property type="project" value="InterPro"/>
</dbReference>
<protein>
    <submittedName>
        <fullName evidence="2">IS3 family transposase</fullName>
    </submittedName>
</protein>
<dbReference type="PANTHER" id="PTHR37936:SF3">
    <property type="entry name" value="TRANSPOSASE INSC FOR INSERTION ELEMENT IS2A-RELATED"/>
    <property type="match status" value="1"/>
</dbReference>
<dbReference type="InterPro" id="IPR001584">
    <property type="entry name" value="Integrase_cat-core"/>
</dbReference>
<dbReference type="PANTHER" id="PTHR37936">
    <property type="entry name" value="TRANSPOSASE INSC FOR INSERTION ELEMENT IS2A-RELATED"/>
    <property type="match status" value="1"/>
</dbReference>
<dbReference type="Pfam" id="PF00665">
    <property type="entry name" value="rve"/>
    <property type="match status" value="1"/>
</dbReference>
<evidence type="ECO:0000313" key="2">
    <source>
        <dbReference type="EMBL" id="PZO78322.1"/>
    </source>
</evidence>
<dbReference type="Gene3D" id="3.30.420.10">
    <property type="entry name" value="Ribonuclease H-like superfamily/Ribonuclease H"/>
    <property type="match status" value="1"/>
</dbReference>
<sequence length="413" mass="45950">MTEHTTRRYNDGEVLSGVQRRRRWTPEEKVRIVEETYLPGMSVSLVARRHGIGAGQLFTWRRLMAQGALTAAGAGEEVVPASEYRALQAQVNELQRLLGKKTMEAEILREAVSRAAGPKKTAVALDLVAGGRSMTAVADAIGISRQHLSAMHNRPPPKPRGRPPLPDAELVADIRMLVADLPTYGYRRVHALLRRQAREAGRAAPNPKRVYRVMKVHGLLLQPHSGKGEERRHDGRVSVDRRNTRWCSDALEIGCDNGEKVRVAFALDCCDREAMGHVATNGGITAEDVRDLMVATVEHRFGPVNRLAEPIEWLTDNGSPYVAGDTRRFACDIGLVPRTTPVSSPQSNGMAEAFVRTLKRDYVRVNPTPDARTVIEQLPVWLTHYNEVHPHKALGYRSPREYIMQTREAPSGI</sequence>
<dbReference type="InterPro" id="IPR012337">
    <property type="entry name" value="RNaseH-like_sf"/>
</dbReference>
<dbReference type="NCBIfam" id="NF033516">
    <property type="entry name" value="transpos_IS3"/>
    <property type="match status" value="1"/>
</dbReference>
<dbReference type="InterPro" id="IPR048020">
    <property type="entry name" value="Transpos_IS3"/>
</dbReference>
<dbReference type="GO" id="GO:0043565">
    <property type="term" value="F:sequence-specific DNA binding"/>
    <property type="evidence" value="ECO:0007669"/>
    <property type="project" value="InterPro"/>
</dbReference>
<proteinExistence type="predicted"/>
<evidence type="ECO:0000313" key="3">
    <source>
        <dbReference type="Proteomes" id="UP000248614"/>
    </source>
</evidence>
<dbReference type="AlphaFoldDB" id="A0A2W4ZCK2"/>
<feature type="domain" description="Integrase catalytic" evidence="1">
    <location>
        <begin position="219"/>
        <end position="407"/>
    </location>
</feature>